<organism evidence="2 3">
    <name type="scientific">Shewanella electrica</name>
    <dbReference type="NCBI Taxonomy" id="515560"/>
    <lineage>
        <taxon>Bacteria</taxon>
        <taxon>Pseudomonadati</taxon>
        <taxon>Pseudomonadota</taxon>
        <taxon>Gammaproteobacteria</taxon>
        <taxon>Alteromonadales</taxon>
        <taxon>Shewanellaceae</taxon>
        <taxon>Shewanella</taxon>
    </lineage>
</organism>
<evidence type="ECO:0000313" key="2">
    <source>
        <dbReference type="EMBL" id="MCS4558543.1"/>
    </source>
</evidence>
<evidence type="ECO:0000313" key="3">
    <source>
        <dbReference type="Proteomes" id="UP001201549"/>
    </source>
</evidence>
<keyword evidence="1" id="KW-1133">Transmembrane helix</keyword>
<accession>A0ABT2FQC7</accession>
<dbReference type="EMBL" id="JAKOGG010000022">
    <property type="protein sequence ID" value="MCS4558543.1"/>
    <property type="molecule type" value="Genomic_DNA"/>
</dbReference>
<reference evidence="3" key="2">
    <citation type="submission" date="2023-07" db="EMBL/GenBank/DDBJ databases">
        <title>Shewanella mangrovi sp. nov., an acetaldehyde- degrading bacterium isolated from mangrove sediment.</title>
        <authorList>
            <person name="Liu Y."/>
        </authorList>
    </citation>
    <scope>NUCLEOTIDE SEQUENCE [LARGE SCALE GENOMIC DNA]</scope>
    <source>
        <strain evidence="3">C32</strain>
    </source>
</reference>
<gene>
    <name evidence="2" type="ORF">L9G74_19075</name>
</gene>
<sequence>MFKINGTKASKSTFSKEFVKQFLSCICFMSPFLGYLFSIHGYEKVISYMRQAIDDEFLIYSVGYSFILWVLLFLAVKQTDATAFPAWFVRSLVCLFKNGGDGWTGVYWSIAGIIFSCVTVILYIDCTGGDGWSFHQYIESYLFATMCITVRTVYVREQVEVLKNAQKLLSRDS</sequence>
<protein>
    <recommendedName>
        <fullName evidence="4">Transmembrane protein</fullName>
    </recommendedName>
</protein>
<proteinExistence type="predicted"/>
<evidence type="ECO:0008006" key="4">
    <source>
        <dbReference type="Google" id="ProtNLM"/>
    </source>
</evidence>
<evidence type="ECO:0000256" key="1">
    <source>
        <dbReference type="SAM" id="Phobius"/>
    </source>
</evidence>
<keyword evidence="1" id="KW-0812">Transmembrane</keyword>
<keyword evidence="3" id="KW-1185">Reference proteome</keyword>
<name>A0ABT2FQC7_9GAMM</name>
<feature type="transmembrane region" description="Helical" evidence="1">
    <location>
        <begin position="18"/>
        <end position="37"/>
    </location>
</feature>
<feature type="transmembrane region" description="Helical" evidence="1">
    <location>
        <begin position="105"/>
        <end position="124"/>
    </location>
</feature>
<reference evidence="2 3" key="1">
    <citation type="submission" date="2022-02" db="EMBL/GenBank/DDBJ databases">
        <authorList>
            <person name="Zhuang L."/>
        </authorList>
    </citation>
    <scope>NUCLEOTIDE SEQUENCE [LARGE SCALE GENOMIC DNA]</scope>
    <source>
        <strain evidence="2 3">C32</strain>
    </source>
</reference>
<feature type="transmembrane region" description="Helical" evidence="1">
    <location>
        <begin position="57"/>
        <end position="76"/>
    </location>
</feature>
<dbReference type="RefSeq" id="WP_238898361.1">
    <property type="nucleotide sequence ID" value="NZ_JAKOGG010000022.1"/>
</dbReference>
<comment type="caution">
    <text evidence="2">The sequence shown here is derived from an EMBL/GenBank/DDBJ whole genome shotgun (WGS) entry which is preliminary data.</text>
</comment>
<dbReference type="Proteomes" id="UP001201549">
    <property type="component" value="Unassembled WGS sequence"/>
</dbReference>
<keyword evidence="1" id="KW-0472">Membrane</keyword>